<dbReference type="Pfam" id="PF00015">
    <property type="entry name" value="MCPsignal"/>
    <property type="match status" value="1"/>
</dbReference>
<keyword evidence="5 7" id="KW-0807">Transducer</keyword>
<evidence type="ECO:0000256" key="4">
    <source>
        <dbReference type="ARBA" id="ARBA00023136"/>
    </source>
</evidence>
<sequence length="681" mass="73771">MLMFNRMMIRQKIFAGYGLVLLLMAIVSTVVYLSISSISDASRWVNHTYDVIRNADSVNAAMVDMETGQRGFMITGKDEYLEPYNSGKARFNELISKGKQLTSDNPAQVERWNEVNELKSKWLEEVAEPEIAARRLVSQGAKANQHFKEVSSRTVGKQIFDSIRAMLAGLNSKFDSEGNTSGAQLVTLLTLDLVNMETGQRGFLLTGLDESLEPFNQGQQSLKGHIEQLRSGLAYSAVSAADVDALQNRIADWIKQAAQPEIDARREMSRFPMTIENISDMMAQGKGKLYMDQTRQVLKDIVDAEEVLIVIRGETQLAASQTAKTVSIMGTFIAIAMGIVIAIVIAKGIVGPLRQANVILGDIAKGEGDLTRRLVIHSHDEVGQLSNHFNAFMAKLESIIAEVVSSSNQLVKAAEEMTQVSHESSKGLNQQNSETTQLASAINQMALTIEEVAHNTESATLAAKNADNEAMSGNQLVVETLNSIKTLALDVGSAADVIDKLKLQSESIGKVLDVIKGIADQTNLLALNAAIEAARAGEQGRGFAVVADEVRTLAQRTQDSTSEIEVIISELQAGAEQAVNVMETSRVNSSTTLAQGEQTGKFLNSVTLAINTILELSTQIATAAQEQSSVTKEVSRNIVNIKNVAEETSAGAEQTRITSQEVAKLSSNLQRLVAQFKVQAA</sequence>
<evidence type="ECO:0000256" key="8">
    <source>
        <dbReference type="SAM" id="Phobius"/>
    </source>
</evidence>
<keyword evidence="3 8" id="KW-1133">Transmembrane helix</keyword>
<dbReference type="InterPro" id="IPR004090">
    <property type="entry name" value="Chemotax_Me-accpt_rcpt"/>
</dbReference>
<dbReference type="SUPFAM" id="SSF58104">
    <property type="entry name" value="Methyl-accepting chemotaxis protein (MCP) signaling domain"/>
    <property type="match status" value="1"/>
</dbReference>
<dbReference type="CDD" id="cd11386">
    <property type="entry name" value="MCP_signal"/>
    <property type="match status" value="1"/>
</dbReference>
<dbReference type="PROSITE" id="PS50885">
    <property type="entry name" value="HAMP"/>
    <property type="match status" value="1"/>
</dbReference>
<protein>
    <submittedName>
        <fullName evidence="11">Methyl-accepting chemotaxis protein</fullName>
    </submittedName>
</protein>
<gene>
    <name evidence="11" type="ORF">K6Y31_02445</name>
</gene>
<evidence type="ECO:0000259" key="10">
    <source>
        <dbReference type="PROSITE" id="PS50885"/>
    </source>
</evidence>
<dbReference type="SMART" id="SM00283">
    <property type="entry name" value="MA"/>
    <property type="match status" value="1"/>
</dbReference>
<dbReference type="InterPro" id="IPR007891">
    <property type="entry name" value="CHASE3"/>
</dbReference>
<organism evidence="11 12">
    <name type="scientific">Motilimonas cestriensis</name>
    <dbReference type="NCBI Taxonomy" id="2742685"/>
    <lineage>
        <taxon>Bacteria</taxon>
        <taxon>Pseudomonadati</taxon>
        <taxon>Pseudomonadota</taxon>
        <taxon>Gammaproteobacteria</taxon>
        <taxon>Alteromonadales</taxon>
        <taxon>Alteromonadales genera incertae sedis</taxon>
        <taxon>Motilimonas</taxon>
    </lineage>
</organism>
<keyword evidence="2 8" id="KW-0812">Transmembrane</keyword>
<keyword evidence="4 8" id="KW-0472">Membrane</keyword>
<comment type="caution">
    <text evidence="11">The sequence shown here is derived from an EMBL/GenBank/DDBJ whole genome shotgun (WGS) entry which is preliminary data.</text>
</comment>
<dbReference type="SMART" id="SM00304">
    <property type="entry name" value="HAMP"/>
    <property type="match status" value="1"/>
</dbReference>
<feature type="domain" description="HAMP" evidence="10">
    <location>
        <begin position="347"/>
        <end position="401"/>
    </location>
</feature>
<feature type="domain" description="Methyl-accepting transducer" evidence="9">
    <location>
        <begin position="406"/>
        <end position="642"/>
    </location>
</feature>
<evidence type="ECO:0000256" key="3">
    <source>
        <dbReference type="ARBA" id="ARBA00022989"/>
    </source>
</evidence>
<evidence type="ECO:0000313" key="12">
    <source>
        <dbReference type="Proteomes" id="UP001201273"/>
    </source>
</evidence>
<dbReference type="CDD" id="cd06225">
    <property type="entry name" value="HAMP"/>
    <property type="match status" value="1"/>
</dbReference>
<dbReference type="Pfam" id="PF05227">
    <property type="entry name" value="CHASE3"/>
    <property type="match status" value="2"/>
</dbReference>
<keyword evidence="12" id="KW-1185">Reference proteome</keyword>
<feature type="transmembrane region" description="Helical" evidence="8">
    <location>
        <begin position="326"/>
        <end position="346"/>
    </location>
</feature>
<dbReference type="EMBL" id="JAIMJA010000002">
    <property type="protein sequence ID" value="MCE2593672.1"/>
    <property type="molecule type" value="Genomic_DNA"/>
</dbReference>
<comment type="similarity">
    <text evidence="6">Belongs to the methyl-accepting chemotaxis (MCP) protein family.</text>
</comment>
<accession>A0ABS8W5K0</accession>
<evidence type="ECO:0000259" key="9">
    <source>
        <dbReference type="PROSITE" id="PS50111"/>
    </source>
</evidence>
<reference evidence="11 12" key="1">
    <citation type="journal article" date="2022" name="Environ. Microbiol. Rep.">
        <title>Eco-phylogenetic analyses reveal divergent evolution of vitamin B12 metabolism in the marine bacterial family 'Psychromonadaceae'.</title>
        <authorList>
            <person name="Jin X."/>
            <person name="Yang Y."/>
            <person name="Cao H."/>
            <person name="Gao B."/>
            <person name="Zhao Z."/>
        </authorList>
    </citation>
    <scope>NUCLEOTIDE SEQUENCE [LARGE SCALE GENOMIC DNA]</scope>
    <source>
        <strain evidence="11 12">MKS20</strain>
    </source>
</reference>
<dbReference type="PROSITE" id="PS50111">
    <property type="entry name" value="CHEMOTAXIS_TRANSDUC_2"/>
    <property type="match status" value="1"/>
</dbReference>
<evidence type="ECO:0000256" key="2">
    <source>
        <dbReference type="ARBA" id="ARBA00022692"/>
    </source>
</evidence>
<dbReference type="PANTHER" id="PTHR32089:SF119">
    <property type="entry name" value="METHYL-ACCEPTING CHEMOTAXIS PROTEIN CTPL"/>
    <property type="match status" value="1"/>
</dbReference>
<dbReference type="InterPro" id="IPR003660">
    <property type="entry name" value="HAMP_dom"/>
</dbReference>
<evidence type="ECO:0000256" key="1">
    <source>
        <dbReference type="ARBA" id="ARBA00004141"/>
    </source>
</evidence>
<evidence type="ECO:0000313" key="11">
    <source>
        <dbReference type="EMBL" id="MCE2593672.1"/>
    </source>
</evidence>
<dbReference type="Gene3D" id="1.10.287.950">
    <property type="entry name" value="Methyl-accepting chemotaxis protein"/>
    <property type="match status" value="1"/>
</dbReference>
<dbReference type="PANTHER" id="PTHR32089">
    <property type="entry name" value="METHYL-ACCEPTING CHEMOTAXIS PROTEIN MCPB"/>
    <property type="match status" value="1"/>
</dbReference>
<dbReference type="Pfam" id="PF00672">
    <property type="entry name" value="HAMP"/>
    <property type="match status" value="1"/>
</dbReference>
<comment type="subcellular location">
    <subcellularLocation>
        <location evidence="1">Membrane</location>
        <topology evidence="1">Multi-pass membrane protein</topology>
    </subcellularLocation>
</comment>
<name>A0ABS8W5K0_9GAMM</name>
<evidence type="ECO:0000256" key="6">
    <source>
        <dbReference type="ARBA" id="ARBA00029447"/>
    </source>
</evidence>
<evidence type="ECO:0000256" key="5">
    <source>
        <dbReference type="ARBA" id="ARBA00023224"/>
    </source>
</evidence>
<dbReference type="CDD" id="cd19410">
    <property type="entry name" value="HK9-like_sensor"/>
    <property type="match status" value="2"/>
</dbReference>
<dbReference type="PRINTS" id="PR00260">
    <property type="entry name" value="CHEMTRNSDUCR"/>
</dbReference>
<evidence type="ECO:0000256" key="7">
    <source>
        <dbReference type="PROSITE-ProRule" id="PRU00284"/>
    </source>
</evidence>
<proteinExistence type="inferred from homology"/>
<dbReference type="Proteomes" id="UP001201273">
    <property type="component" value="Unassembled WGS sequence"/>
</dbReference>
<dbReference type="InterPro" id="IPR004089">
    <property type="entry name" value="MCPsignal_dom"/>
</dbReference>
<dbReference type="RefSeq" id="WP_233051268.1">
    <property type="nucleotide sequence ID" value="NZ_JAIMJA010000002.1"/>
</dbReference>